<protein>
    <submittedName>
        <fullName evidence="3">SRPBCC family protein</fullName>
    </submittedName>
</protein>
<dbReference type="InterPro" id="IPR013538">
    <property type="entry name" value="ASHA1/2-like_C"/>
</dbReference>
<keyword evidence="4" id="KW-1185">Reference proteome</keyword>
<name>A0ABV5DVB8_9ACTN</name>
<evidence type="ECO:0000313" key="3">
    <source>
        <dbReference type="EMBL" id="MFB8768533.1"/>
    </source>
</evidence>
<dbReference type="InterPro" id="IPR023393">
    <property type="entry name" value="START-like_dom_sf"/>
</dbReference>
<dbReference type="RefSeq" id="WP_357225030.1">
    <property type="nucleotide sequence ID" value="NZ_JAYMRS010000003.1"/>
</dbReference>
<gene>
    <name evidence="3" type="ORF">VSQ78_12555</name>
</gene>
<sequence>MSDLEVIAEPGRQDIVMTRTFDAPRDVVYRAMSDPELLTRWWGLDSTTTVIDRLDLRPGGSWRFVEKDRDGQEYAFHGVVHDAREPEGFTQTFEFEGMPGHVLLERHTLEELEGRTLYTSLAVFQSVEDRDGMVASGMEDGARQSMDRLEELLRTLRTQG</sequence>
<comment type="caution">
    <text evidence="3">The sequence shown here is derived from an EMBL/GenBank/DDBJ whole genome shotgun (WGS) entry which is preliminary data.</text>
</comment>
<dbReference type="EMBL" id="JAYMRS010000003">
    <property type="protein sequence ID" value="MFB8768533.1"/>
    <property type="molecule type" value="Genomic_DNA"/>
</dbReference>
<dbReference type="SUPFAM" id="SSF55961">
    <property type="entry name" value="Bet v1-like"/>
    <property type="match status" value="1"/>
</dbReference>
<dbReference type="CDD" id="cd07826">
    <property type="entry name" value="SRPBCC_CalC_Aha1-like_9"/>
    <property type="match status" value="1"/>
</dbReference>
<proteinExistence type="inferred from homology"/>
<evidence type="ECO:0000313" key="4">
    <source>
        <dbReference type="Proteomes" id="UP001585053"/>
    </source>
</evidence>
<dbReference type="Gene3D" id="3.30.530.20">
    <property type="match status" value="1"/>
</dbReference>
<organism evidence="3 4">
    <name type="scientific">Nocardiopsis alba</name>
    <dbReference type="NCBI Taxonomy" id="53437"/>
    <lineage>
        <taxon>Bacteria</taxon>
        <taxon>Bacillati</taxon>
        <taxon>Actinomycetota</taxon>
        <taxon>Actinomycetes</taxon>
        <taxon>Streptosporangiales</taxon>
        <taxon>Nocardiopsidaceae</taxon>
        <taxon>Nocardiopsis</taxon>
    </lineage>
</organism>
<evidence type="ECO:0000259" key="2">
    <source>
        <dbReference type="Pfam" id="PF08327"/>
    </source>
</evidence>
<feature type="domain" description="Activator of Hsp90 ATPase homologue 1/2-like C-terminal" evidence="2">
    <location>
        <begin position="22"/>
        <end position="153"/>
    </location>
</feature>
<reference evidence="3 4" key="1">
    <citation type="submission" date="2024-01" db="EMBL/GenBank/DDBJ databases">
        <title>Genome mining of biosynthetic gene clusters to explore secondary metabolites of Streptomyces sp.</title>
        <authorList>
            <person name="Baig A."/>
            <person name="Ajitkumar Shintre N."/>
            <person name="Kumar H."/>
            <person name="Anbarasu A."/>
            <person name="Ramaiah S."/>
        </authorList>
    </citation>
    <scope>NUCLEOTIDE SEQUENCE [LARGE SCALE GENOMIC DNA]</scope>
    <source>
        <strain evidence="3 4">A01</strain>
    </source>
</reference>
<dbReference type="Proteomes" id="UP001585053">
    <property type="component" value="Unassembled WGS sequence"/>
</dbReference>
<accession>A0ABV5DVB8</accession>
<comment type="similarity">
    <text evidence="1">Belongs to the AHA1 family.</text>
</comment>
<evidence type="ECO:0000256" key="1">
    <source>
        <dbReference type="ARBA" id="ARBA00006817"/>
    </source>
</evidence>
<dbReference type="Pfam" id="PF08327">
    <property type="entry name" value="AHSA1"/>
    <property type="match status" value="1"/>
</dbReference>